<dbReference type="AlphaFoldDB" id="A0AA39MQ18"/>
<protein>
    <submittedName>
        <fullName evidence="2">Uncharacterized protein</fullName>
    </submittedName>
</protein>
<evidence type="ECO:0000313" key="3">
    <source>
        <dbReference type="Proteomes" id="UP001175226"/>
    </source>
</evidence>
<feature type="chain" id="PRO_5041236145" evidence="1">
    <location>
        <begin position="30"/>
        <end position="166"/>
    </location>
</feature>
<keyword evidence="1" id="KW-0732">Signal</keyword>
<comment type="caution">
    <text evidence="2">The sequence shown here is derived from an EMBL/GenBank/DDBJ whole genome shotgun (WGS) entry which is preliminary data.</text>
</comment>
<feature type="signal peptide" evidence="1">
    <location>
        <begin position="1"/>
        <end position="29"/>
    </location>
</feature>
<sequence>PTVLSLLKRISGNLLFLETLHLALLRTSGTPPETAMNLDIRTQTNSPSRGDHNLFEDAPDVQCVKKLINDAGLTTENMVEDARKMLEYFKECHQSIPTWLTNYNIKQGKFKLELVLTAMLDLAPMSGGPEREQTSLRYVAAAICACRGTHRESVGTADALSALAVT</sequence>
<evidence type="ECO:0000256" key="1">
    <source>
        <dbReference type="SAM" id="SignalP"/>
    </source>
</evidence>
<reference evidence="2" key="1">
    <citation type="submission" date="2023-06" db="EMBL/GenBank/DDBJ databases">
        <authorList>
            <consortium name="Lawrence Berkeley National Laboratory"/>
            <person name="Ahrendt S."/>
            <person name="Sahu N."/>
            <person name="Indic B."/>
            <person name="Wong-Bajracharya J."/>
            <person name="Merenyi Z."/>
            <person name="Ke H.-M."/>
            <person name="Monk M."/>
            <person name="Kocsube S."/>
            <person name="Drula E."/>
            <person name="Lipzen A."/>
            <person name="Balint B."/>
            <person name="Henrissat B."/>
            <person name="Andreopoulos B."/>
            <person name="Martin F.M."/>
            <person name="Harder C.B."/>
            <person name="Rigling D."/>
            <person name="Ford K.L."/>
            <person name="Foster G.D."/>
            <person name="Pangilinan J."/>
            <person name="Papanicolaou A."/>
            <person name="Barry K."/>
            <person name="LaButti K."/>
            <person name="Viragh M."/>
            <person name="Koriabine M."/>
            <person name="Yan M."/>
            <person name="Riley R."/>
            <person name="Champramary S."/>
            <person name="Plett K.L."/>
            <person name="Tsai I.J."/>
            <person name="Slot J."/>
            <person name="Sipos G."/>
            <person name="Plett J."/>
            <person name="Nagy L.G."/>
            <person name="Grigoriev I.V."/>
        </authorList>
    </citation>
    <scope>NUCLEOTIDE SEQUENCE</scope>
    <source>
        <strain evidence="2">FPL87.14</strain>
    </source>
</reference>
<accession>A0AA39MQ18</accession>
<organism evidence="2 3">
    <name type="scientific">Armillaria borealis</name>
    <dbReference type="NCBI Taxonomy" id="47425"/>
    <lineage>
        <taxon>Eukaryota</taxon>
        <taxon>Fungi</taxon>
        <taxon>Dikarya</taxon>
        <taxon>Basidiomycota</taxon>
        <taxon>Agaricomycotina</taxon>
        <taxon>Agaricomycetes</taxon>
        <taxon>Agaricomycetidae</taxon>
        <taxon>Agaricales</taxon>
        <taxon>Marasmiineae</taxon>
        <taxon>Physalacriaceae</taxon>
        <taxon>Armillaria</taxon>
    </lineage>
</organism>
<keyword evidence="3" id="KW-1185">Reference proteome</keyword>
<evidence type="ECO:0000313" key="2">
    <source>
        <dbReference type="EMBL" id="KAK0442442.1"/>
    </source>
</evidence>
<gene>
    <name evidence="2" type="ORF">EV421DRAFT_1950738</name>
</gene>
<dbReference type="Proteomes" id="UP001175226">
    <property type="component" value="Unassembled WGS sequence"/>
</dbReference>
<feature type="non-terminal residue" evidence="2">
    <location>
        <position position="1"/>
    </location>
</feature>
<name>A0AA39MQ18_9AGAR</name>
<proteinExistence type="predicted"/>
<dbReference type="EMBL" id="JAUEPT010000026">
    <property type="protein sequence ID" value="KAK0442442.1"/>
    <property type="molecule type" value="Genomic_DNA"/>
</dbReference>